<dbReference type="InterPro" id="IPR021725">
    <property type="entry name" value="Cdd1"/>
</dbReference>
<protein>
    <submittedName>
        <fullName evidence="1">Helix-hairpin-helix domain-containing protein</fullName>
    </submittedName>
</protein>
<organism evidence="1 2">
    <name type="scientific">Aquincola agrisoli</name>
    <dbReference type="NCBI Taxonomy" id="3119538"/>
    <lineage>
        <taxon>Bacteria</taxon>
        <taxon>Pseudomonadati</taxon>
        <taxon>Pseudomonadota</taxon>
        <taxon>Betaproteobacteria</taxon>
        <taxon>Burkholderiales</taxon>
        <taxon>Sphaerotilaceae</taxon>
        <taxon>Aquincola</taxon>
    </lineage>
</organism>
<dbReference type="Proteomes" id="UP001336250">
    <property type="component" value="Unassembled WGS sequence"/>
</dbReference>
<evidence type="ECO:0000313" key="1">
    <source>
        <dbReference type="EMBL" id="MEF7617352.1"/>
    </source>
</evidence>
<sequence>MRRTLVKSPKAVDAGACTALEQLPNVGPALAAGLRQIGIQHPRDLLGRDAFVLYQALCAATGKRQDPCVLDTFMAVTDFMGGAAAAPWWAYTPQRKRLYGQVERG</sequence>
<dbReference type="AlphaFoldDB" id="A0AAW9QNX0"/>
<proteinExistence type="predicted"/>
<dbReference type="RefSeq" id="WP_332293115.1">
    <property type="nucleotide sequence ID" value="NZ_JAZIBG010000056.1"/>
</dbReference>
<dbReference type="Pfam" id="PF11731">
    <property type="entry name" value="Cdd1"/>
    <property type="match status" value="1"/>
</dbReference>
<comment type="caution">
    <text evidence="1">The sequence shown here is derived from an EMBL/GenBank/DDBJ whole genome shotgun (WGS) entry which is preliminary data.</text>
</comment>
<evidence type="ECO:0000313" key="2">
    <source>
        <dbReference type="Proteomes" id="UP001336250"/>
    </source>
</evidence>
<gene>
    <name evidence="1" type="ORF">V4F39_25800</name>
</gene>
<keyword evidence="2" id="KW-1185">Reference proteome</keyword>
<name>A0AAW9QNX0_9BURK</name>
<dbReference type="Gene3D" id="1.10.150.20">
    <property type="entry name" value="5' to 3' exonuclease, C-terminal subdomain"/>
    <property type="match status" value="1"/>
</dbReference>
<accession>A0AAW9QNX0</accession>
<reference evidence="1 2" key="1">
    <citation type="submission" date="2024-02" db="EMBL/GenBank/DDBJ databases">
        <title>Genome sequence of Aquincola sp. MAHUQ-54.</title>
        <authorList>
            <person name="Huq M.A."/>
        </authorList>
    </citation>
    <scope>NUCLEOTIDE SEQUENCE [LARGE SCALE GENOMIC DNA]</scope>
    <source>
        <strain evidence="1 2">MAHUQ-54</strain>
    </source>
</reference>
<dbReference type="EMBL" id="JAZIBG010000056">
    <property type="protein sequence ID" value="MEF7617352.1"/>
    <property type="molecule type" value="Genomic_DNA"/>
</dbReference>